<dbReference type="Pfam" id="PF00940">
    <property type="entry name" value="RNA_pol"/>
    <property type="match status" value="1"/>
</dbReference>
<name>A0A6C0W4D4_9AGAR</name>
<dbReference type="AlphaFoldDB" id="A0A6C0W4D4"/>
<dbReference type="PANTHER" id="PTHR10102:SF0">
    <property type="entry name" value="DNA-DIRECTED RNA POLYMERASE, MITOCHONDRIAL"/>
    <property type="match status" value="1"/>
</dbReference>
<dbReference type="InterPro" id="IPR043502">
    <property type="entry name" value="DNA/RNA_pol_sf"/>
</dbReference>
<dbReference type="SUPFAM" id="SSF56672">
    <property type="entry name" value="DNA/RNA polymerases"/>
    <property type="match status" value="1"/>
</dbReference>
<dbReference type="PANTHER" id="PTHR10102">
    <property type="entry name" value="DNA-DIRECTED RNA POLYMERASE, MITOCHONDRIAL"/>
    <property type="match status" value="1"/>
</dbReference>
<evidence type="ECO:0000256" key="4">
    <source>
        <dbReference type="ARBA" id="ARBA00022679"/>
    </source>
</evidence>
<dbReference type="InterPro" id="IPR002092">
    <property type="entry name" value="DNA-dir_Rpol_phage-type"/>
</dbReference>
<dbReference type="GO" id="GO:0006390">
    <property type="term" value="P:mitochondrial transcription"/>
    <property type="evidence" value="ECO:0007669"/>
    <property type="project" value="TreeGrafter"/>
</dbReference>
<gene>
    <name evidence="9" type="primary">orf181</name>
</gene>
<keyword evidence="4" id="KW-0808">Transferase</keyword>
<evidence type="ECO:0000256" key="1">
    <source>
        <dbReference type="ARBA" id="ARBA00009493"/>
    </source>
</evidence>
<evidence type="ECO:0000259" key="8">
    <source>
        <dbReference type="Pfam" id="PF00940"/>
    </source>
</evidence>
<reference evidence="9" key="1">
    <citation type="journal article" date="2021" name="Front. Genet.">
        <title>Comparative Mitogenomic Analysis Reveals Dynamics of Intron Within and Between Tricholoma Species and Phylogeny of Basidiomycota.</title>
        <authorList>
            <person name="Huang W."/>
            <person name="Feng H."/>
            <person name="Tu W."/>
            <person name="Xiong C."/>
            <person name="Jin X."/>
            <person name="Li P."/>
            <person name="Wang X."/>
            <person name="Li Q."/>
        </authorList>
    </citation>
    <scope>NUCLEOTIDE SEQUENCE</scope>
</reference>
<comment type="catalytic activity">
    <reaction evidence="7">
        <text>RNA(n) + a ribonucleoside 5'-triphosphate = RNA(n+1) + diphosphate</text>
        <dbReference type="Rhea" id="RHEA:21248"/>
        <dbReference type="Rhea" id="RHEA-COMP:14527"/>
        <dbReference type="Rhea" id="RHEA-COMP:17342"/>
        <dbReference type="ChEBI" id="CHEBI:33019"/>
        <dbReference type="ChEBI" id="CHEBI:61557"/>
        <dbReference type="ChEBI" id="CHEBI:140395"/>
        <dbReference type="EC" id="2.7.7.6"/>
    </reaction>
</comment>
<evidence type="ECO:0000256" key="7">
    <source>
        <dbReference type="ARBA" id="ARBA00048552"/>
    </source>
</evidence>
<dbReference type="GO" id="GO:0034245">
    <property type="term" value="C:mitochondrial DNA-directed RNA polymerase complex"/>
    <property type="evidence" value="ECO:0007669"/>
    <property type="project" value="TreeGrafter"/>
</dbReference>
<accession>A0A6C0W4D4</accession>
<keyword evidence="3" id="KW-0240">DNA-directed RNA polymerase</keyword>
<proteinExistence type="inferred from homology"/>
<dbReference type="GeneID" id="44802840"/>
<organism evidence="9">
    <name type="scientific">Tricholoma saponaceum</name>
    <dbReference type="NCBI Taxonomy" id="113602"/>
    <lineage>
        <taxon>Eukaryota</taxon>
        <taxon>Fungi</taxon>
        <taxon>Dikarya</taxon>
        <taxon>Basidiomycota</taxon>
        <taxon>Agaricomycotina</taxon>
        <taxon>Agaricomycetes</taxon>
        <taxon>Agaricomycetidae</taxon>
        <taxon>Agaricales</taxon>
        <taxon>Tricholomatineae</taxon>
        <taxon>Tricholomataceae</taxon>
        <taxon>Tricholoma</taxon>
    </lineage>
</organism>
<keyword evidence="5" id="KW-0548">Nucleotidyltransferase</keyword>
<evidence type="ECO:0000256" key="5">
    <source>
        <dbReference type="ARBA" id="ARBA00022695"/>
    </source>
</evidence>
<feature type="domain" description="DNA-directed RNA polymerase C-terminal" evidence="8">
    <location>
        <begin position="5"/>
        <end position="144"/>
    </location>
</feature>
<dbReference type="Gene3D" id="3.30.70.370">
    <property type="match status" value="1"/>
</dbReference>
<dbReference type="InterPro" id="IPR046950">
    <property type="entry name" value="DNA-dir_Rpol_C_phage-type"/>
</dbReference>
<dbReference type="EMBL" id="MN873038">
    <property type="protein sequence ID" value="QIC20289.1"/>
    <property type="molecule type" value="Genomic_DNA"/>
</dbReference>
<geneLocation type="mitochondrion" evidence="9"/>
<evidence type="ECO:0000256" key="6">
    <source>
        <dbReference type="ARBA" id="ARBA00023163"/>
    </source>
</evidence>
<evidence type="ECO:0000256" key="3">
    <source>
        <dbReference type="ARBA" id="ARBA00022478"/>
    </source>
</evidence>
<sequence length="181" mass="21488">MAILNIPMSWITPAGLNITQHYVRSIKNYVVLRFGGKVRKIILREWTNKMDKKKQSQAIIPNIIHSLDATHLIIWIIYVDDKKFMPVVTVHDCFGTLPNKMVELEYLVKKEFILLYTQDQFLERFHQRIIETIKDNQYNFIEDDNNNYVIYHYKKLIIPKATPKLGKLDLQKITESKHMIT</sequence>
<evidence type="ECO:0000256" key="2">
    <source>
        <dbReference type="ARBA" id="ARBA00012418"/>
    </source>
</evidence>
<comment type="similarity">
    <text evidence="1">Belongs to the phage and mitochondrial RNA polymerase family.</text>
</comment>
<evidence type="ECO:0000313" key="9">
    <source>
        <dbReference type="EMBL" id="QIC20289.1"/>
    </source>
</evidence>
<dbReference type="GO" id="GO:0003899">
    <property type="term" value="F:DNA-directed RNA polymerase activity"/>
    <property type="evidence" value="ECO:0007669"/>
    <property type="project" value="UniProtKB-EC"/>
</dbReference>
<keyword evidence="9" id="KW-0496">Mitochondrion</keyword>
<protein>
    <recommendedName>
        <fullName evidence="2">DNA-directed RNA polymerase</fullName>
        <ecNumber evidence="2">2.7.7.6</ecNumber>
    </recommendedName>
</protein>
<dbReference type="GO" id="GO:0003677">
    <property type="term" value="F:DNA binding"/>
    <property type="evidence" value="ECO:0007669"/>
    <property type="project" value="InterPro"/>
</dbReference>
<dbReference type="EC" id="2.7.7.6" evidence="2"/>
<keyword evidence="6" id="KW-0804">Transcription</keyword>
<dbReference type="RefSeq" id="YP_009739445.1">
    <property type="nucleotide sequence ID" value="NC_046502.1"/>
</dbReference>